<dbReference type="AlphaFoldDB" id="A0A4S2EP94"/>
<dbReference type="PROSITE" id="PS51257">
    <property type="entry name" value="PROKAR_LIPOPROTEIN"/>
    <property type="match status" value="1"/>
</dbReference>
<proteinExistence type="predicted"/>
<protein>
    <recommendedName>
        <fullName evidence="3">Lipoprotein</fullName>
    </recommendedName>
</protein>
<sequence length="420" mass="49249">MKYYILLLGLLLFACNDNTPLQTSVTVNVSKAGTLDSLLSNYNKDAIDTLIVTGIINEIDLITIKYMSNLSYIDLEETELSLSISKNHILVNGNRNLTIKLPNNQSLFYSLNPLNIYSEDNEPLDIDGVFLKSKDGLFLYSRDHRDSMYIVSKSSKDRKFTYKDLSIHRESFKGVDLPRIFISYNQKVNGYKVNVMWFPSDSYYFDQSPAILHFQNDTSEFYIYNPSYHEYGIYEKYGEKTTPKDGDTIYVNYTSKESSKYAKDYGYLASNEIPFFFQDVDFDGKDELLVTNWQCGSRGSSTYDVYKVNQYYEYRLDMIKLTDAPFYKMENGQTEFDPKEETIKLHLNFSAFEYAIHTYKKVKQDKIEWTEPEDSYKFELVRVDIHNQYTDSKEHKVYIKDGYKYKLVKDEKTPVNQKDK</sequence>
<gene>
    <name evidence="1" type="ORF">E5342_09110</name>
</gene>
<comment type="caution">
    <text evidence="1">The sequence shown here is derived from an EMBL/GenBank/DDBJ whole genome shotgun (WGS) entry which is preliminary data.</text>
</comment>
<evidence type="ECO:0008006" key="3">
    <source>
        <dbReference type="Google" id="ProtNLM"/>
    </source>
</evidence>
<organism evidence="1 2">
    <name type="scientific">Parabacteroides distasonis</name>
    <dbReference type="NCBI Taxonomy" id="823"/>
    <lineage>
        <taxon>Bacteria</taxon>
        <taxon>Pseudomonadati</taxon>
        <taxon>Bacteroidota</taxon>
        <taxon>Bacteroidia</taxon>
        <taxon>Bacteroidales</taxon>
        <taxon>Tannerellaceae</taxon>
        <taxon>Parabacteroides</taxon>
    </lineage>
</organism>
<dbReference type="Gene3D" id="3.80.10.10">
    <property type="entry name" value="Ribonuclease Inhibitor"/>
    <property type="match status" value="1"/>
</dbReference>
<dbReference type="EMBL" id="SRYM01000020">
    <property type="protein sequence ID" value="TGY58019.1"/>
    <property type="molecule type" value="Genomic_DNA"/>
</dbReference>
<dbReference type="Proteomes" id="UP000310032">
    <property type="component" value="Unassembled WGS sequence"/>
</dbReference>
<dbReference type="InterPro" id="IPR032675">
    <property type="entry name" value="LRR_dom_sf"/>
</dbReference>
<accession>A0A4S2EP94</accession>
<evidence type="ECO:0000313" key="2">
    <source>
        <dbReference type="Proteomes" id="UP000310032"/>
    </source>
</evidence>
<reference evidence="1 2" key="1">
    <citation type="submission" date="2019-04" db="EMBL/GenBank/DDBJ databases">
        <title>Microbes associate with the intestines of laboratory mice.</title>
        <authorList>
            <person name="Navarre W."/>
            <person name="Wong E."/>
            <person name="Huang K."/>
            <person name="Tropini C."/>
            <person name="Ng K."/>
            <person name="Yu B."/>
        </authorList>
    </citation>
    <scope>NUCLEOTIDE SEQUENCE [LARGE SCALE GENOMIC DNA]</scope>
    <source>
        <strain evidence="1 2">NM39_I3</strain>
    </source>
</reference>
<evidence type="ECO:0000313" key="1">
    <source>
        <dbReference type="EMBL" id="TGY58019.1"/>
    </source>
</evidence>
<name>A0A4S2EP94_PARDI</name>
<dbReference type="RefSeq" id="WP_135959242.1">
    <property type="nucleotide sequence ID" value="NZ_SRYM01000020.1"/>
</dbReference>